<dbReference type="PANTHER" id="PTHR48043:SF145">
    <property type="entry name" value="FI06409P-RELATED"/>
    <property type="match status" value="1"/>
</dbReference>
<dbReference type="InterPro" id="IPR035595">
    <property type="entry name" value="UDP_glycos_trans_CS"/>
</dbReference>
<accession>A0A6L2PZ67</accession>
<comment type="subcellular location">
    <subcellularLocation>
        <location evidence="5">Membrane</location>
        <topology evidence="5">Single-pass membrane protein</topology>
    </subcellularLocation>
</comment>
<sequence>MKPWPALMLSVLAVSVSLGDSEAARILGVFQFNGRSHFIMFEALLKALAARGHQVYVLGHMPQKKPIPNYTDISVEGSLPAIVNNFTIDFALELAEDAKLLDFIFNTNLDICRIVLEHPKVQRLINGDDKFDLIITEIFGPDCFLGLSHRFNAPIISMISSVMLPWANDRIGNPDHPAYIPDYFLPYTQHMTFGQRLINTVATEVLKLGHYYFSELPMEKLSRQHFGPDVPPIAELKKKTSLILVNSHFSLNVPRPTVPALIEVGGIHIKEKGKLPEDLETFINEAKDGVIYFSLGSMVRAETLPKDKLEAFISVFSGIPQRVLWKIDPTIELPDNVMADKWYPQFEILSHPNVRVFISHGGLMGIQEAVHIGVPIVGIPLFADQEYNIMNCVLKGTAVMVPYDSITKEALSSALDTVLHDPSYRQKAQQLSRLFRDRPHKPLETAIFWTEYVIRHGGAPHLRSAALDLTWYQYLLLDIIAVVVLFLAFVLCTLYVISKRLITIYTANTSKKLKSN</sequence>
<keyword evidence="7" id="KW-1185">Reference proteome</keyword>
<dbReference type="InterPro" id="IPR050271">
    <property type="entry name" value="UDP-glycosyltransferase"/>
</dbReference>
<dbReference type="AlphaFoldDB" id="A0A6L2PZ67"/>
<protein>
    <recommendedName>
        <fullName evidence="5">UDP-glucuronosyltransferase</fullName>
        <ecNumber evidence="5">2.4.1.17</ecNumber>
    </recommendedName>
</protein>
<proteinExistence type="inferred from homology"/>
<keyword evidence="3 4" id="KW-0808">Transferase</keyword>
<keyword evidence="2 4" id="KW-0328">Glycosyltransferase</keyword>
<reference evidence="7" key="1">
    <citation type="submission" date="2020-01" db="EMBL/GenBank/DDBJ databases">
        <title>Draft genome sequence of the Termite Coptotermes fromosanus.</title>
        <authorList>
            <person name="Itakura S."/>
            <person name="Yosikawa Y."/>
            <person name="Umezawa K."/>
        </authorList>
    </citation>
    <scope>NUCLEOTIDE SEQUENCE [LARGE SCALE GENOMIC DNA]</scope>
</reference>
<dbReference type="EMBL" id="BLKM01000724">
    <property type="protein sequence ID" value="GFG37789.1"/>
    <property type="molecule type" value="Genomic_DNA"/>
</dbReference>
<evidence type="ECO:0000256" key="4">
    <source>
        <dbReference type="RuleBase" id="RU003718"/>
    </source>
</evidence>
<comment type="caution">
    <text evidence="6">The sequence shown here is derived from an EMBL/GenBank/DDBJ whole genome shotgun (WGS) entry which is preliminary data.</text>
</comment>
<dbReference type="OrthoDB" id="5835829at2759"/>
<feature type="chain" id="PRO_5027149497" description="UDP-glucuronosyltransferase" evidence="5">
    <location>
        <begin position="24"/>
        <end position="516"/>
    </location>
</feature>
<dbReference type="EC" id="2.4.1.17" evidence="5"/>
<comment type="similarity">
    <text evidence="1 4">Belongs to the UDP-glycosyltransferase family.</text>
</comment>
<keyword evidence="5" id="KW-0472">Membrane</keyword>
<dbReference type="Gene3D" id="3.40.50.2000">
    <property type="entry name" value="Glycogen Phosphorylase B"/>
    <property type="match status" value="2"/>
</dbReference>
<evidence type="ECO:0000256" key="2">
    <source>
        <dbReference type="ARBA" id="ARBA00022676"/>
    </source>
</evidence>
<dbReference type="InParanoid" id="A0A6L2PZ67"/>
<dbReference type="SUPFAM" id="SSF53756">
    <property type="entry name" value="UDP-Glycosyltransferase/glycogen phosphorylase"/>
    <property type="match status" value="1"/>
</dbReference>
<evidence type="ECO:0000313" key="6">
    <source>
        <dbReference type="EMBL" id="GFG37789.1"/>
    </source>
</evidence>
<comment type="catalytic activity">
    <reaction evidence="5">
        <text>glucuronate acceptor + UDP-alpha-D-glucuronate = acceptor beta-D-glucuronoside + UDP + H(+)</text>
        <dbReference type="Rhea" id="RHEA:21032"/>
        <dbReference type="ChEBI" id="CHEBI:15378"/>
        <dbReference type="ChEBI" id="CHEBI:58052"/>
        <dbReference type="ChEBI" id="CHEBI:58223"/>
        <dbReference type="ChEBI" id="CHEBI:132367"/>
        <dbReference type="ChEBI" id="CHEBI:132368"/>
        <dbReference type="EC" id="2.4.1.17"/>
    </reaction>
</comment>
<evidence type="ECO:0000256" key="5">
    <source>
        <dbReference type="RuleBase" id="RU362059"/>
    </source>
</evidence>
<dbReference type="Proteomes" id="UP000502823">
    <property type="component" value="Unassembled WGS sequence"/>
</dbReference>
<dbReference type="PROSITE" id="PS00375">
    <property type="entry name" value="UDPGT"/>
    <property type="match status" value="1"/>
</dbReference>
<keyword evidence="5" id="KW-1133">Transmembrane helix</keyword>
<dbReference type="FunFam" id="3.40.50.2000:FF:000050">
    <property type="entry name" value="UDP-glucuronosyltransferase"/>
    <property type="match status" value="1"/>
</dbReference>
<keyword evidence="5" id="KW-0812">Transmembrane</keyword>
<evidence type="ECO:0000256" key="1">
    <source>
        <dbReference type="ARBA" id="ARBA00009995"/>
    </source>
</evidence>
<name>A0A6L2PZ67_COPFO</name>
<keyword evidence="5" id="KW-0732">Signal</keyword>
<feature type="signal peptide" evidence="5">
    <location>
        <begin position="1"/>
        <end position="23"/>
    </location>
</feature>
<organism evidence="6 7">
    <name type="scientific">Coptotermes formosanus</name>
    <name type="common">Formosan subterranean termite</name>
    <dbReference type="NCBI Taxonomy" id="36987"/>
    <lineage>
        <taxon>Eukaryota</taxon>
        <taxon>Metazoa</taxon>
        <taxon>Ecdysozoa</taxon>
        <taxon>Arthropoda</taxon>
        <taxon>Hexapoda</taxon>
        <taxon>Insecta</taxon>
        <taxon>Pterygota</taxon>
        <taxon>Neoptera</taxon>
        <taxon>Polyneoptera</taxon>
        <taxon>Dictyoptera</taxon>
        <taxon>Blattodea</taxon>
        <taxon>Blattoidea</taxon>
        <taxon>Termitoidae</taxon>
        <taxon>Rhinotermitidae</taxon>
        <taxon>Coptotermes</taxon>
    </lineage>
</organism>
<dbReference type="Pfam" id="PF00201">
    <property type="entry name" value="UDPGT"/>
    <property type="match status" value="1"/>
</dbReference>
<dbReference type="InterPro" id="IPR002213">
    <property type="entry name" value="UDP_glucos_trans"/>
</dbReference>
<evidence type="ECO:0000256" key="3">
    <source>
        <dbReference type="ARBA" id="ARBA00022679"/>
    </source>
</evidence>
<evidence type="ECO:0000313" key="7">
    <source>
        <dbReference type="Proteomes" id="UP000502823"/>
    </source>
</evidence>
<dbReference type="GO" id="GO:0015020">
    <property type="term" value="F:glucuronosyltransferase activity"/>
    <property type="evidence" value="ECO:0007669"/>
    <property type="project" value="UniProtKB-EC"/>
</dbReference>
<dbReference type="PANTHER" id="PTHR48043">
    <property type="entry name" value="EG:EG0003.4 PROTEIN-RELATED"/>
    <property type="match status" value="1"/>
</dbReference>
<dbReference type="FunCoup" id="A0A6L2PZ67">
    <property type="interactions" value="177"/>
</dbReference>
<dbReference type="CDD" id="cd03784">
    <property type="entry name" value="GT1_Gtf-like"/>
    <property type="match status" value="1"/>
</dbReference>
<feature type="transmembrane region" description="Helical" evidence="5">
    <location>
        <begin position="471"/>
        <end position="497"/>
    </location>
</feature>
<gene>
    <name evidence="6" type="ORF">Cfor_07821</name>
</gene>
<dbReference type="GO" id="GO:0016020">
    <property type="term" value="C:membrane"/>
    <property type="evidence" value="ECO:0007669"/>
    <property type="project" value="UniProtKB-SubCell"/>
</dbReference>